<dbReference type="InterPro" id="IPR029034">
    <property type="entry name" value="Cystine-knot_cytokine"/>
</dbReference>
<dbReference type="GO" id="GO:0035099">
    <property type="term" value="P:hemocyte migration"/>
    <property type="evidence" value="ECO:0007669"/>
    <property type="project" value="TreeGrafter"/>
</dbReference>
<organism evidence="3">
    <name type="scientific">Cuerna arida</name>
    <dbReference type="NCBI Taxonomy" id="1464854"/>
    <lineage>
        <taxon>Eukaryota</taxon>
        <taxon>Metazoa</taxon>
        <taxon>Ecdysozoa</taxon>
        <taxon>Arthropoda</taxon>
        <taxon>Hexapoda</taxon>
        <taxon>Insecta</taxon>
        <taxon>Pterygota</taxon>
        <taxon>Neoptera</taxon>
        <taxon>Paraneoptera</taxon>
        <taxon>Hemiptera</taxon>
        <taxon>Auchenorrhyncha</taxon>
        <taxon>Membracoidea</taxon>
        <taxon>Cicadellidae</taxon>
        <taxon>Cicadellinae</taxon>
        <taxon>Proconiini</taxon>
        <taxon>Cuerna</taxon>
    </lineage>
</organism>
<dbReference type="SUPFAM" id="SSF57501">
    <property type="entry name" value="Cystine-knot cytokines"/>
    <property type="match status" value="1"/>
</dbReference>
<sequence length="144" mass="16355">MGGISKILLLSCLLCIQEIWSNEEEVDLKTQWSSLDLQDYYSPCGSPRPKAIPIQEMFSVTQRDPETQFQPNMLMLPRCEDSGCCGQGFHCVSINTTEDSVMVLTKKNGRTDMRRIHFVLHHECTCRPEGESLLSYKPNEPTPS</sequence>
<evidence type="ECO:0000313" key="3">
    <source>
        <dbReference type="EMBL" id="JAS61686.1"/>
    </source>
</evidence>
<dbReference type="Gene3D" id="2.10.90.10">
    <property type="entry name" value="Cystine-knot cytokines"/>
    <property type="match status" value="1"/>
</dbReference>
<dbReference type="GO" id="GO:0016020">
    <property type="term" value="C:membrane"/>
    <property type="evidence" value="ECO:0007669"/>
    <property type="project" value="InterPro"/>
</dbReference>
<reference evidence="3" key="1">
    <citation type="submission" date="2015-11" db="EMBL/GenBank/DDBJ databases">
        <title>De novo transcriptome assembly of four potential Pierce s Disease insect vectors from Arizona vineyards.</title>
        <authorList>
            <person name="Tassone E.E."/>
        </authorList>
    </citation>
    <scope>NUCLEOTIDE SEQUENCE</scope>
</reference>
<evidence type="ECO:0000256" key="1">
    <source>
        <dbReference type="SAM" id="SignalP"/>
    </source>
</evidence>
<keyword evidence="1" id="KW-0732">Signal</keyword>
<feature type="signal peptide" evidence="1">
    <location>
        <begin position="1"/>
        <end position="21"/>
    </location>
</feature>
<accession>A0A1B6GGX8</accession>
<dbReference type="AlphaFoldDB" id="A0A1B6GGX8"/>
<dbReference type="EMBL" id="GECZ01008083">
    <property type="protein sequence ID" value="JAS61686.1"/>
    <property type="molecule type" value="Transcribed_RNA"/>
</dbReference>
<evidence type="ECO:0000259" key="2">
    <source>
        <dbReference type="Pfam" id="PF00341"/>
    </source>
</evidence>
<feature type="chain" id="PRO_5008583539" description="Platelet-derived growth factor (PDGF) family profile domain-containing protein" evidence="1">
    <location>
        <begin position="22"/>
        <end position="144"/>
    </location>
</feature>
<dbReference type="GO" id="GO:0008083">
    <property type="term" value="F:growth factor activity"/>
    <property type="evidence" value="ECO:0007669"/>
    <property type="project" value="InterPro"/>
</dbReference>
<dbReference type="PANTHER" id="PTHR21719:SF1">
    <property type="entry name" value="FI06402P-RELATED"/>
    <property type="match status" value="1"/>
</dbReference>
<dbReference type="PANTHER" id="PTHR21719">
    <property type="entry name" value="FI06402P-RELATED"/>
    <property type="match status" value="1"/>
</dbReference>
<proteinExistence type="predicted"/>
<dbReference type="InterPro" id="IPR000072">
    <property type="entry name" value="PDGF/VEGF_dom"/>
</dbReference>
<gene>
    <name evidence="3" type="ORF">g.18974</name>
</gene>
<dbReference type="Pfam" id="PF00341">
    <property type="entry name" value="PDGF"/>
    <property type="match status" value="1"/>
</dbReference>
<name>A0A1B6GGX8_9HEMI</name>
<feature type="domain" description="Platelet-derived growth factor (PDGF) family profile" evidence="2">
    <location>
        <begin position="57"/>
        <end position="126"/>
    </location>
</feature>
<protein>
    <recommendedName>
        <fullName evidence="2">Platelet-derived growth factor (PDGF) family profile domain-containing protein</fullName>
    </recommendedName>
</protein>